<proteinExistence type="predicted"/>
<accession>A0A6I1G0Y5</accession>
<keyword evidence="1" id="KW-0812">Transmembrane</keyword>
<dbReference type="Proteomes" id="UP000429595">
    <property type="component" value="Unassembled WGS sequence"/>
</dbReference>
<sequence>MLLKIFACPIAVIIAMYLFPGVDYTSLWQPIVIGLILAGVGVAMEYFILRRGTLWVSVAADFAASVLIVYFLSNLLWNASVTFLGAVLIGLLLGVVEYFTHRYLISTGKTQKSPA</sequence>
<keyword evidence="3" id="KW-1185">Reference proteome</keyword>
<dbReference type="AlphaFoldDB" id="A0A6I1G0Y5"/>
<gene>
    <name evidence="2" type="ORF">F9802_02960</name>
</gene>
<feature type="transmembrane region" description="Helical" evidence="1">
    <location>
        <begin position="54"/>
        <end position="73"/>
    </location>
</feature>
<dbReference type="InterPro" id="IPR019649">
    <property type="entry name" value="DUF2512"/>
</dbReference>
<evidence type="ECO:0000313" key="3">
    <source>
        <dbReference type="Proteomes" id="UP000429595"/>
    </source>
</evidence>
<comment type="caution">
    <text evidence="2">The sequence shown here is derived from an EMBL/GenBank/DDBJ whole genome shotgun (WGS) entry which is preliminary data.</text>
</comment>
<keyword evidence="1" id="KW-1133">Transmembrane helix</keyword>
<evidence type="ECO:0000313" key="2">
    <source>
        <dbReference type="EMBL" id="KAB7709256.1"/>
    </source>
</evidence>
<feature type="transmembrane region" description="Helical" evidence="1">
    <location>
        <begin position="79"/>
        <end position="99"/>
    </location>
</feature>
<name>A0A6I1G0Y5_9BACI</name>
<feature type="transmembrane region" description="Helical" evidence="1">
    <location>
        <begin position="28"/>
        <end position="47"/>
    </location>
</feature>
<protein>
    <submittedName>
        <fullName evidence="2">DUF2512 family protein</fullName>
    </submittedName>
</protein>
<dbReference type="EMBL" id="WEIO01000001">
    <property type="protein sequence ID" value="KAB7709256.1"/>
    <property type="molecule type" value="Genomic_DNA"/>
</dbReference>
<dbReference type="Pfam" id="PF10710">
    <property type="entry name" value="DUF2512"/>
    <property type="match status" value="1"/>
</dbReference>
<organism evidence="2 3">
    <name type="scientific">Bacillus aerolatus</name>
    <dbReference type="NCBI Taxonomy" id="2653354"/>
    <lineage>
        <taxon>Bacteria</taxon>
        <taxon>Bacillati</taxon>
        <taxon>Bacillota</taxon>
        <taxon>Bacilli</taxon>
        <taxon>Bacillales</taxon>
        <taxon>Bacillaceae</taxon>
        <taxon>Bacillus</taxon>
    </lineage>
</organism>
<reference evidence="2 3" key="1">
    <citation type="submission" date="2019-10" db="EMBL/GenBank/DDBJ databases">
        <title>Bacillus aerolatum sp. nov., isolated from bioaerosol of sport playgrounds.</title>
        <authorList>
            <person name="Chen P."/>
            <person name="Zhang G."/>
        </authorList>
    </citation>
    <scope>NUCLEOTIDE SEQUENCE [LARGE SCALE GENOMIC DNA]</scope>
    <source>
        <strain evidence="2 3">CX253</strain>
    </source>
</reference>
<feature type="transmembrane region" description="Helical" evidence="1">
    <location>
        <begin position="5"/>
        <end position="22"/>
    </location>
</feature>
<evidence type="ECO:0000256" key="1">
    <source>
        <dbReference type="SAM" id="Phobius"/>
    </source>
</evidence>
<keyword evidence="1" id="KW-0472">Membrane</keyword>